<reference evidence="1 2" key="2">
    <citation type="journal article" date="2022" name="Mol. Ecol. Resour.">
        <title>The genomes of chicory, endive, great burdock and yacon provide insights into Asteraceae paleo-polyploidization history and plant inulin production.</title>
        <authorList>
            <person name="Fan W."/>
            <person name="Wang S."/>
            <person name="Wang H."/>
            <person name="Wang A."/>
            <person name="Jiang F."/>
            <person name="Liu H."/>
            <person name="Zhao H."/>
            <person name="Xu D."/>
            <person name="Zhang Y."/>
        </authorList>
    </citation>
    <scope>NUCLEOTIDE SEQUENCE [LARGE SCALE GENOMIC DNA]</scope>
    <source>
        <strain evidence="2">cv. Niubang</strain>
    </source>
</reference>
<reference evidence="2" key="1">
    <citation type="journal article" date="2022" name="Mol. Ecol. Resour.">
        <title>The genomes of chicory, endive, great burdock and yacon provide insights into Asteraceae palaeo-polyploidization history and plant inulin production.</title>
        <authorList>
            <person name="Fan W."/>
            <person name="Wang S."/>
            <person name="Wang H."/>
            <person name="Wang A."/>
            <person name="Jiang F."/>
            <person name="Liu H."/>
            <person name="Zhao H."/>
            <person name="Xu D."/>
            <person name="Zhang Y."/>
        </authorList>
    </citation>
    <scope>NUCLEOTIDE SEQUENCE [LARGE SCALE GENOMIC DNA]</scope>
    <source>
        <strain evidence="2">cv. Niubang</strain>
    </source>
</reference>
<gene>
    <name evidence="1" type="ORF">L6452_25949</name>
</gene>
<dbReference type="EMBL" id="CM042054">
    <property type="protein sequence ID" value="KAI3707434.1"/>
    <property type="molecule type" value="Genomic_DNA"/>
</dbReference>
<evidence type="ECO:0000313" key="1">
    <source>
        <dbReference type="EMBL" id="KAI3707434.1"/>
    </source>
</evidence>
<organism evidence="1 2">
    <name type="scientific">Arctium lappa</name>
    <name type="common">Greater burdock</name>
    <name type="synonym">Lappa major</name>
    <dbReference type="NCBI Taxonomy" id="4217"/>
    <lineage>
        <taxon>Eukaryota</taxon>
        <taxon>Viridiplantae</taxon>
        <taxon>Streptophyta</taxon>
        <taxon>Embryophyta</taxon>
        <taxon>Tracheophyta</taxon>
        <taxon>Spermatophyta</taxon>
        <taxon>Magnoliopsida</taxon>
        <taxon>eudicotyledons</taxon>
        <taxon>Gunneridae</taxon>
        <taxon>Pentapetalae</taxon>
        <taxon>asterids</taxon>
        <taxon>campanulids</taxon>
        <taxon>Asterales</taxon>
        <taxon>Asteraceae</taxon>
        <taxon>Carduoideae</taxon>
        <taxon>Cardueae</taxon>
        <taxon>Arctiinae</taxon>
        <taxon>Arctium</taxon>
    </lineage>
</organism>
<protein>
    <submittedName>
        <fullName evidence="1">Uncharacterized protein</fullName>
    </submittedName>
</protein>
<accession>A0ACB9ABP7</accession>
<dbReference type="Proteomes" id="UP001055879">
    <property type="component" value="Linkage Group LG08"/>
</dbReference>
<sequence length="225" mass="23836">MEGDPMLMETSAAHSAAADVELTRLGFTSDSGKGNGGLKYGHVEVLKKPLNYAKAMRTEPKETNLSKVGPSNSKGVEGGKSKGIVEGSNAGTDVSKTISEVAEVMVDVSDQQQGPQASKPFVTSAKVKEKTCDKVNKQKDKGMEPTNGPPLLVSSMVNALRVYNKPRRGPVIQTPRSENRFSLLSSDESSDADQEEDISQESVQHLGDGPIPVFGNNNGSTKSGT</sequence>
<proteinExistence type="predicted"/>
<name>A0ACB9ABP7_ARCLA</name>
<evidence type="ECO:0000313" key="2">
    <source>
        <dbReference type="Proteomes" id="UP001055879"/>
    </source>
</evidence>
<keyword evidence="2" id="KW-1185">Reference proteome</keyword>
<comment type="caution">
    <text evidence="1">The sequence shown here is derived from an EMBL/GenBank/DDBJ whole genome shotgun (WGS) entry which is preliminary data.</text>
</comment>